<protein>
    <submittedName>
        <fullName evidence="1">Uncharacterized protein</fullName>
    </submittedName>
</protein>
<name>A0A9P7PW89_9HYPO</name>
<gene>
    <name evidence="1" type="ORF">E4U13_005160</name>
</gene>
<dbReference type="AlphaFoldDB" id="A0A9P7PW89"/>
<dbReference type="EMBL" id="SRQM01000410">
    <property type="protein sequence ID" value="KAG6110917.1"/>
    <property type="molecule type" value="Genomic_DNA"/>
</dbReference>
<evidence type="ECO:0000313" key="2">
    <source>
        <dbReference type="Proteomes" id="UP000732380"/>
    </source>
</evidence>
<reference evidence="1 2" key="1">
    <citation type="journal article" date="2020" name="bioRxiv">
        <title>Whole genome comparisons of ergot fungi reveals the divergence and evolution of species within the genus Claviceps are the result of varying mechanisms driving genome evolution and host range expansion.</title>
        <authorList>
            <person name="Wyka S.A."/>
            <person name="Mondo S.J."/>
            <person name="Liu M."/>
            <person name="Dettman J."/>
            <person name="Nalam V."/>
            <person name="Broders K.D."/>
        </authorList>
    </citation>
    <scope>NUCLEOTIDE SEQUENCE [LARGE SCALE GENOMIC DNA]</scope>
    <source>
        <strain evidence="1 2">LM576</strain>
    </source>
</reference>
<sequence length="51" mass="5256">MQGLLGRAKDTRHYPILAGPSAPTVFTVASGIGSVPVELPVVTGAEWYGGM</sequence>
<comment type="caution">
    <text evidence="1">The sequence shown here is derived from an EMBL/GenBank/DDBJ whole genome shotgun (WGS) entry which is preliminary data.</text>
</comment>
<keyword evidence="2" id="KW-1185">Reference proteome</keyword>
<feature type="non-terminal residue" evidence="1">
    <location>
        <position position="51"/>
    </location>
</feature>
<proteinExistence type="predicted"/>
<accession>A0A9P7PW89</accession>
<dbReference type="Proteomes" id="UP000732380">
    <property type="component" value="Unassembled WGS sequence"/>
</dbReference>
<organism evidence="1 2">
    <name type="scientific">Claviceps humidiphila</name>
    <dbReference type="NCBI Taxonomy" id="1294629"/>
    <lineage>
        <taxon>Eukaryota</taxon>
        <taxon>Fungi</taxon>
        <taxon>Dikarya</taxon>
        <taxon>Ascomycota</taxon>
        <taxon>Pezizomycotina</taxon>
        <taxon>Sordariomycetes</taxon>
        <taxon>Hypocreomycetidae</taxon>
        <taxon>Hypocreales</taxon>
        <taxon>Clavicipitaceae</taxon>
        <taxon>Claviceps</taxon>
    </lineage>
</organism>
<evidence type="ECO:0000313" key="1">
    <source>
        <dbReference type="EMBL" id="KAG6110917.1"/>
    </source>
</evidence>